<protein>
    <recommendedName>
        <fullName evidence="2">DUF2423 domain-containing protein</fullName>
    </recommendedName>
</protein>
<dbReference type="AlphaFoldDB" id="A0A4P9Y4X4"/>
<dbReference type="Proteomes" id="UP000267251">
    <property type="component" value="Unassembled WGS sequence"/>
</dbReference>
<evidence type="ECO:0000313" key="3">
    <source>
        <dbReference type="EMBL" id="RKP14007.1"/>
    </source>
</evidence>
<dbReference type="OrthoDB" id="4087970at2759"/>
<feature type="domain" description="DUF2423" evidence="2">
    <location>
        <begin position="1"/>
        <end position="42"/>
    </location>
</feature>
<keyword evidence="4" id="KW-1185">Reference proteome</keyword>
<dbReference type="GO" id="GO:0030687">
    <property type="term" value="C:preribosome, large subunit precursor"/>
    <property type="evidence" value="ECO:0007669"/>
    <property type="project" value="TreeGrafter"/>
</dbReference>
<evidence type="ECO:0000256" key="1">
    <source>
        <dbReference type="SAM" id="MobiDB-lite"/>
    </source>
</evidence>
<dbReference type="Pfam" id="PF10338">
    <property type="entry name" value="YBL028C_N"/>
    <property type="match status" value="1"/>
</dbReference>
<dbReference type="PANTHER" id="PTHR28219">
    <property type="entry name" value="UPF0642 PROTEIN YBL028C"/>
    <property type="match status" value="1"/>
</dbReference>
<feature type="region of interest" description="Disordered" evidence="1">
    <location>
        <begin position="41"/>
        <end position="101"/>
    </location>
</feature>
<name>A0A4P9Y4X4_9FUNG</name>
<gene>
    <name evidence="3" type="ORF">BJ684DRAFT_19551</name>
</gene>
<dbReference type="EMBL" id="KZ987904">
    <property type="protein sequence ID" value="RKP14007.1"/>
    <property type="molecule type" value="Genomic_DNA"/>
</dbReference>
<evidence type="ECO:0000259" key="2">
    <source>
        <dbReference type="Pfam" id="PF10338"/>
    </source>
</evidence>
<sequence>MAKSIRASSKRHFRSVKRATLFGQVEAERLQRLAKLQEAANSKTHREYTGLSTAEEEKTPIEKVEPVKEADETMQEDGATGGRTQTRDERKRKYKKGCKVQSANTLRGSKKFRNGQVKKTKKFVF</sequence>
<organism evidence="3 4">
    <name type="scientific">Piptocephalis cylindrospora</name>
    <dbReference type="NCBI Taxonomy" id="1907219"/>
    <lineage>
        <taxon>Eukaryota</taxon>
        <taxon>Fungi</taxon>
        <taxon>Fungi incertae sedis</taxon>
        <taxon>Zoopagomycota</taxon>
        <taxon>Zoopagomycotina</taxon>
        <taxon>Zoopagomycetes</taxon>
        <taxon>Zoopagales</taxon>
        <taxon>Piptocephalidaceae</taxon>
        <taxon>Piptocephalis</taxon>
    </lineage>
</organism>
<feature type="compositionally biased region" description="Basic and acidic residues" evidence="1">
    <location>
        <begin position="55"/>
        <end position="71"/>
    </location>
</feature>
<evidence type="ECO:0000313" key="4">
    <source>
        <dbReference type="Proteomes" id="UP000267251"/>
    </source>
</evidence>
<proteinExistence type="predicted"/>
<reference evidence="4" key="1">
    <citation type="journal article" date="2018" name="Nat. Microbiol.">
        <title>Leveraging single-cell genomics to expand the fungal tree of life.</title>
        <authorList>
            <person name="Ahrendt S.R."/>
            <person name="Quandt C.A."/>
            <person name="Ciobanu D."/>
            <person name="Clum A."/>
            <person name="Salamov A."/>
            <person name="Andreopoulos B."/>
            <person name="Cheng J.F."/>
            <person name="Woyke T."/>
            <person name="Pelin A."/>
            <person name="Henrissat B."/>
            <person name="Reynolds N.K."/>
            <person name="Benny G.L."/>
            <person name="Smith M.E."/>
            <person name="James T.Y."/>
            <person name="Grigoriev I.V."/>
        </authorList>
    </citation>
    <scope>NUCLEOTIDE SEQUENCE [LARGE SCALE GENOMIC DNA]</scope>
</reference>
<accession>A0A4P9Y4X4</accession>
<dbReference type="InterPro" id="IPR019434">
    <property type="entry name" value="DUF2423"/>
</dbReference>
<dbReference type="PANTHER" id="PTHR28219:SF1">
    <property type="entry name" value="UPF0642 PROTEIN YBL028C"/>
    <property type="match status" value="1"/>
</dbReference>